<comment type="caution">
    <text evidence="3">The sequence shown here is derived from an EMBL/GenBank/DDBJ whole genome shotgun (WGS) entry which is preliminary data.</text>
</comment>
<feature type="domain" description="VanZ-like" evidence="2">
    <location>
        <begin position="10"/>
        <end position="131"/>
    </location>
</feature>
<evidence type="ECO:0000313" key="3">
    <source>
        <dbReference type="EMBL" id="GAA4779596.1"/>
    </source>
</evidence>
<evidence type="ECO:0000313" key="4">
    <source>
        <dbReference type="Proteomes" id="UP001501411"/>
    </source>
</evidence>
<dbReference type="PANTHER" id="PTHR36834">
    <property type="entry name" value="MEMBRANE PROTEIN-RELATED"/>
    <property type="match status" value="1"/>
</dbReference>
<keyword evidence="1" id="KW-0472">Membrane</keyword>
<organism evidence="3 4">
    <name type="scientific">Olivibacter ginsenosidimutans</name>
    <dbReference type="NCBI Taxonomy" id="1176537"/>
    <lineage>
        <taxon>Bacteria</taxon>
        <taxon>Pseudomonadati</taxon>
        <taxon>Bacteroidota</taxon>
        <taxon>Sphingobacteriia</taxon>
        <taxon>Sphingobacteriales</taxon>
        <taxon>Sphingobacteriaceae</taxon>
        <taxon>Olivibacter</taxon>
    </lineage>
</organism>
<keyword evidence="1" id="KW-1133">Transmembrane helix</keyword>
<dbReference type="InterPro" id="IPR006976">
    <property type="entry name" value="VanZ-like"/>
</dbReference>
<evidence type="ECO:0000256" key="1">
    <source>
        <dbReference type="SAM" id="Phobius"/>
    </source>
</evidence>
<proteinExistence type="predicted"/>
<dbReference type="InterPro" id="IPR053150">
    <property type="entry name" value="Teicoplanin_resist-assoc"/>
</dbReference>
<feature type="transmembrane region" description="Helical" evidence="1">
    <location>
        <begin position="7"/>
        <end position="24"/>
    </location>
</feature>
<protein>
    <recommendedName>
        <fullName evidence="2">VanZ-like domain-containing protein</fullName>
    </recommendedName>
</protein>
<evidence type="ECO:0000259" key="2">
    <source>
        <dbReference type="Pfam" id="PF04892"/>
    </source>
</evidence>
<feature type="transmembrane region" description="Helical" evidence="1">
    <location>
        <begin position="117"/>
        <end position="134"/>
    </location>
</feature>
<dbReference type="Pfam" id="PF04892">
    <property type="entry name" value="VanZ"/>
    <property type="match status" value="1"/>
</dbReference>
<dbReference type="EMBL" id="BAABIQ010000003">
    <property type="protein sequence ID" value="GAA4779596.1"/>
    <property type="molecule type" value="Genomic_DNA"/>
</dbReference>
<sequence>MNRLWKLWSLLYFVILLYVVFFARRRPYPTWNPRQWHFRWIPFETKWHLYTQGYEVSGIYLDILGNIIMFTPLPLFLFIVFGVRNYWKLLSSAFLFSTVIETIQYVTNIGFADIDDIIFNTIGGLLGVLIIDGVKRALDKDTIT</sequence>
<name>A0ABP9AGY5_9SPHI</name>
<reference evidence="4" key="1">
    <citation type="journal article" date="2019" name="Int. J. Syst. Evol. Microbiol.">
        <title>The Global Catalogue of Microorganisms (GCM) 10K type strain sequencing project: providing services to taxonomists for standard genome sequencing and annotation.</title>
        <authorList>
            <consortium name="The Broad Institute Genomics Platform"/>
            <consortium name="The Broad Institute Genome Sequencing Center for Infectious Disease"/>
            <person name="Wu L."/>
            <person name="Ma J."/>
        </authorList>
    </citation>
    <scope>NUCLEOTIDE SEQUENCE [LARGE SCALE GENOMIC DNA]</scope>
    <source>
        <strain evidence="4">JCM 18200</strain>
    </source>
</reference>
<feature type="transmembrane region" description="Helical" evidence="1">
    <location>
        <begin position="59"/>
        <end position="81"/>
    </location>
</feature>
<accession>A0ABP9AGY5</accession>
<dbReference type="PANTHER" id="PTHR36834:SF2">
    <property type="entry name" value="MEMBRANE PROTEIN"/>
    <property type="match status" value="1"/>
</dbReference>
<dbReference type="Proteomes" id="UP001501411">
    <property type="component" value="Unassembled WGS sequence"/>
</dbReference>
<keyword evidence="4" id="KW-1185">Reference proteome</keyword>
<feature type="transmembrane region" description="Helical" evidence="1">
    <location>
        <begin position="93"/>
        <end position="111"/>
    </location>
</feature>
<dbReference type="RefSeq" id="WP_345229911.1">
    <property type="nucleotide sequence ID" value="NZ_BAABIQ010000003.1"/>
</dbReference>
<keyword evidence="1" id="KW-0812">Transmembrane</keyword>
<gene>
    <name evidence="3" type="ORF">GCM10023231_02930</name>
</gene>